<dbReference type="Pfam" id="PF00850">
    <property type="entry name" value="Hist_deacetyl"/>
    <property type="match status" value="1"/>
</dbReference>
<evidence type="ECO:0000256" key="2">
    <source>
        <dbReference type="ARBA" id="ARBA00022801"/>
    </source>
</evidence>
<dbReference type="InterPro" id="IPR023696">
    <property type="entry name" value="Ureohydrolase_dom_sf"/>
</dbReference>
<dbReference type="InterPro" id="IPR023801">
    <property type="entry name" value="His_deacetylse_dom"/>
</dbReference>
<evidence type="ECO:0000256" key="1">
    <source>
        <dbReference type="ARBA" id="ARBA00005947"/>
    </source>
</evidence>
<dbReference type="PANTHER" id="PTHR10625">
    <property type="entry name" value="HISTONE DEACETYLASE HDAC1-RELATED"/>
    <property type="match status" value="1"/>
</dbReference>
<accession>A0ABU9E9I4</accession>
<reference evidence="4 5" key="1">
    <citation type="submission" date="2024-02" db="EMBL/GenBank/DDBJ databases">
        <title>A novel Gemmatimonadota bacterium.</title>
        <authorList>
            <person name="Du Z.-J."/>
            <person name="Ye Y.-Q."/>
        </authorList>
    </citation>
    <scope>NUCLEOTIDE SEQUENCE [LARGE SCALE GENOMIC DNA]</scope>
    <source>
        <strain evidence="4 5">DH-20</strain>
    </source>
</reference>
<dbReference type="CDD" id="cd09993">
    <property type="entry name" value="HDAC_classIV"/>
    <property type="match status" value="1"/>
</dbReference>
<dbReference type="InterPro" id="IPR000286">
    <property type="entry name" value="HDACs"/>
</dbReference>
<comment type="caution">
    <text evidence="4">The sequence shown here is derived from an EMBL/GenBank/DDBJ whole genome shotgun (WGS) entry which is preliminary data.</text>
</comment>
<dbReference type="Gene3D" id="3.40.800.20">
    <property type="entry name" value="Histone deacetylase domain"/>
    <property type="match status" value="1"/>
</dbReference>
<keyword evidence="5" id="KW-1185">Reference proteome</keyword>
<dbReference type="SUPFAM" id="SSF52768">
    <property type="entry name" value="Arginase/deacetylase"/>
    <property type="match status" value="1"/>
</dbReference>
<dbReference type="EMBL" id="JBBHLI010000005">
    <property type="protein sequence ID" value="MEK9501401.1"/>
    <property type="molecule type" value="Genomic_DNA"/>
</dbReference>
<protein>
    <submittedName>
        <fullName evidence="4">Histone deacetylase</fullName>
    </submittedName>
</protein>
<evidence type="ECO:0000313" key="5">
    <source>
        <dbReference type="Proteomes" id="UP001484239"/>
    </source>
</evidence>
<dbReference type="PRINTS" id="PR01270">
    <property type="entry name" value="HDASUPER"/>
</dbReference>
<dbReference type="PANTHER" id="PTHR10625:SF19">
    <property type="entry name" value="HISTONE DEACETYLASE 12"/>
    <property type="match status" value="1"/>
</dbReference>
<dbReference type="InterPro" id="IPR037138">
    <property type="entry name" value="His_deacetylse_dom_sf"/>
</dbReference>
<gene>
    <name evidence="4" type="ORF">WI372_10475</name>
</gene>
<evidence type="ECO:0000259" key="3">
    <source>
        <dbReference type="Pfam" id="PF00850"/>
    </source>
</evidence>
<dbReference type="RefSeq" id="WP_405286884.1">
    <property type="nucleotide sequence ID" value="NZ_JBBHLI010000005.1"/>
</dbReference>
<sequence>MKAFYCDHFVLPLPDGHRFPMGKYAALRNRLSDRSDLRLQVPPAATDEQLGRVHMQGYLRAMVSGSLDRSAVRRIGFPWSPRLVERSRRSTGGTIEAGRSAIADGHAVNLAGGTHHAYADHGEGFCVFNDVAVAIRDLQANGAVRRAAVVDLDVHQGNGTAAIFAGDDTVFTLSVHGASNYPFQKESSDLDIGLPDGAGDDLFLDAVDRGLRAALASGPEVVFFVAGVDAFEGDALGRLSVSRDGMAARDRLVYDRCDAAGVPVTTVMAGGYAPDVDTIVDLHEATVLEAARRFARRPSPSLTSEAP</sequence>
<proteinExistence type="inferred from homology"/>
<dbReference type="Proteomes" id="UP001484239">
    <property type="component" value="Unassembled WGS sequence"/>
</dbReference>
<keyword evidence="2" id="KW-0378">Hydrolase</keyword>
<feature type="domain" description="Histone deacetylase" evidence="3">
    <location>
        <begin position="23"/>
        <end position="275"/>
    </location>
</feature>
<organism evidence="4 5">
    <name type="scientific">Gaopeijia maritima</name>
    <dbReference type="NCBI Taxonomy" id="3119007"/>
    <lineage>
        <taxon>Bacteria</taxon>
        <taxon>Pseudomonadati</taxon>
        <taxon>Gemmatimonadota</taxon>
        <taxon>Longimicrobiia</taxon>
        <taxon>Gaopeijiales</taxon>
        <taxon>Gaopeijiaceae</taxon>
        <taxon>Gaopeijia</taxon>
    </lineage>
</organism>
<dbReference type="InterPro" id="IPR044150">
    <property type="entry name" value="HDAC_classIV"/>
</dbReference>
<name>A0ABU9E9I4_9BACT</name>
<evidence type="ECO:0000313" key="4">
    <source>
        <dbReference type="EMBL" id="MEK9501401.1"/>
    </source>
</evidence>
<comment type="similarity">
    <text evidence="1">Belongs to the histone deacetylase family.</text>
</comment>